<dbReference type="SUPFAM" id="SSF51445">
    <property type="entry name" value="(Trans)glycosidases"/>
    <property type="match status" value="1"/>
</dbReference>
<protein>
    <submittedName>
        <fullName evidence="2">Alpha amylase catalytic subunit</fullName>
    </submittedName>
</protein>
<dbReference type="PANTHER" id="PTHR10357">
    <property type="entry name" value="ALPHA-AMYLASE FAMILY MEMBER"/>
    <property type="match status" value="1"/>
</dbReference>
<sequence length="414" mass="47465">MISPLLYNVNFEQNYPDGGIWPQELFDLDTFTRKGYIRDWDNDPEFREGDFLSLKNINTGQGKLNNYQASTALKTMIDCYKYWITYADLDGFRLDTVKHLSPGATRYFTTEIKEFAQTLGKKNFFIIGEITGGMEFAKMICEQTGLNAALGINKIPENLENVAKGYYSAENYFSIFTNSNVLSEGKHQWYHKNVITMFDDHDMVYQQQYKARFAADKKTALLLKNAIFLNFFTAGIPCVYYGTEQGFDGSGNSDKYIREAMFGGDFGAFRTRNRSFFDQNNPIYQEMKKLAGLRKKYINLRIGRQYLREISNEKDANFHLPAANGGRCTEIIAWSRILSQEELLLAINCELDREQSSKVIVDNELHNLGDEFVCLYSSAQEQIGKEIEVIKGDHGNNCLDIKLPPKGRAIYKSL</sequence>
<proteinExistence type="predicted"/>
<gene>
    <name evidence="2" type="ORF">C8C78_1422</name>
</gene>
<accession>A0A1M7K5E0</accession>
<dbReference type="Proteomes" id="UP000247389">
    <property type="component" value="Unassembled WGS sequence"/>
</dbReference>
<dbReference type="Gene3D" id="3.20.20.80">
    <property type="entry name" value="Glycosidases"/>
    <property type="match status" value="1"/>
</dbReference>
<dbReference type="OrthoDB" id="9805159at2"/>
<evidence type="ECO:0000259" key="1">
    <source>
        <dbReference type="SMART" id="SM00642"/>
    </source>
</evidence>
<dbReference type="InterPro" id="IPR006047">
    <property type="entry name" value="GH13_cat_dom"/>
</dbReference>
<dbReference type="EMBL" id="QICM01000042">
    <property type="protein sequence ID" value="PXV61920.1"/>
    <property type="molecule type" value="Genomic_DNA"/>
</dbReference>
<dbReference type="GO" id="GO:0005975">
    <property type="term" value="P:carbohydrate metabolic process"/>
    <property type="evidence" value="ECO:0007669"/>
    <property type="project" value="InterPro"/>
</dbReference>
<name>A0A1M7K5E0_9FIRM</name>
<feature type="domain" description="Glycosyl hydrolase family 13 catalytic" evidence="1">
    <location>
        <begin position="1"/>
        <end position="294"/>
    </location>
</feature>
<evidence type="ECO:0000313" key="3">
    <source>
        <dbReference type="Proteomes" id="UP000247389"/>
    </source>
</evidence>
<evidence type="ECO:0000313" key="2">
    <source>
        <dbReference type="EMBL" id="PXV61920.1"/>
    </source>
</evidence>
<dbReference type="RefSeq" id="WP_081374525.1">
    <property type="nucleotide sequence ID" value="NZ_FRCV01000005.1"/>
</dbReference>
<dbReference type="Pfam" id="PF00128">
    <property type="entry name" value="Alpha-amylase"/>
    <property type="match status" value="1"/>
</dbReference>
<organism evidence="2 3">
    <name type="scientific">Halanaerobium congolense</name>
    <dbReference type="NCBI Taxonomy" id="54121"/>
    <lineage>
        <taxon>Bacteria</taxon>
        <taxon>Bacillati</taxon>
        <taxon>Bacillota</taxon>
        <taxon>Clostridia</taxon>
        <taxon>Halanaerobiales</taxon>
        <taxon>Halanaerobiaceae</taxon>
        <taxon>Halanaerobium</taxon>
    </lineage>
</organism>
<dbReference type="PANTHER" id="PTHR10357:SF209">
    <property type="entry name" value="PERIPLASMIC ALPHA-AMYLASE"/>
    <property type="match status" value="1"/>
</dbReference>
<dbReference type="AlphaFoldDB" id="A0A1M7K5E0"/>
<dbReference type="InterPro" id="IPR017853">
    <property type="entry name" value="GH"/>
</dbReference>
<dbReference type="SMART" id="SM00642">
    <property type="entry name" value="Aamy"/>
    <property type="match status" value="1"/>
</dbReference>
<comment type="caution">
    <text evidence="2">The sequence shown here is derived from an EMBL/GenBank/DDBJ whole genome shotgun (WGS) entry which is preliminary data.</text>
</comment>
<reference evidence="2 3" key="1">
    <citation type="submission" date="2018-04" db="EMBL/GenBank/DDBJ databases">
        <title>Subsurface microbial communities from deep shales in Ohio and West Virginia, USA.</title>
        <authorList>
            <person name="Wrighton K."/>
        </authorList>
    </citation>
    <scope>NUCLEOTIDE SEQUENCE [LARGE SCALE GENOMIC DNA]</scope>
    <source>
        <strain evidence="2 3">MSL28</strain>
    </source>
</reference>